<feature type="region of interest" description="Disordered" evidence="1">
    <location>
        <begin position="31"/>
        <end position="60"/>
    </location>
</feature>
<accession>A0A3B0P4T5</accession>
<sequence>MPKLKKSTLAFLALGSLFSLGITTISCKNPRINSTNENDKANNDRINNATNNGSINDKIW</sequence>
<evidence type="ECO:0008006" key="5">
    <source>
        <dbReference type="Google" id="ProtNLM"/>
    </source>
</evidence>
<feature type="chain" id="PRO_5017285502" description="Lipoprotein" evidence="2">
    <location>
        <begin position="22"/>
        <end position="60"/>
    </location>
</feature>
<dbReference type="AlphaFoldDB" id="A0A3B0P4T5"/>
<feature type="signal peptide" evidence="2">
    <location>
        <begin position="1"/>
        <end position="21"/>
    </location>
</feature>
<name>A0A3B0P4T5_9BACT</name>
<protein>
    <recommendedName>
        <fullName evidence="5">Lipoprotein</fullName>
    </recommendedName>
</protein>
<dbReference type="KEGG" id="mala:NCTC10135_00442"/>
<reference evidence="4" key="1">
    <citation type="submission" date="2018-06" db="EMBL/GenBank/DDBJ databases">
        <authorList>
            <consortium name="Pathogen Informatics"/>
        </authorList>
    </citation>
    <scope>NUCLEOTIDE SEQUENCE [LARGE SCALE GENOMIC DNA]</scope>
    <source>
        <strain evidence="4">NCTC10135</strain>
    </source>
</reference>
<gene>
    <name evidence="3" type="ORF">NCTC10135_00442</name>
</gene>
<proteinExistence type="predicted"/>
<dbReference type="EMBL" id="LS991949">
    <property type="protein sequence ID" value="SYV89935.1"/>
    <property type="molecule type" value="Genomic_DNA"/>
</dbReference>
<feature type="non-terminal residue" evidence="3">
    <location>
        <position position="60"/>
    </location>
</feature>
<evidence type="ECO:0000313" key="4">
    <source>
        <dbReference type="Proteomes" id="UP000259864"/>
    </source>
</evidence>
<organism evidence="3 4">
    <name type="scientific">Metamycoplasma alkalescens</name>
    <dbReference type="NCBI Taxonomy" id="45363"/>
    <lineage>
        <taxon>Bacteria</taxon>
        <taxon>Bacillati</taxon>
        <taxon>Mycoplasmatota</taxon>
        <taxon>Mycoplasmoidales</taxon>
        <taxon>Metamycoplasmataceae</taxon>
        <taxon>Metamycoplasma</taxon>
    </lineage>
</organism>
<evidence type="ECO:0000256" key="2">
    <source>
        <dbReference type="SAM" id="SignalP"/>
    </source>
</evidence>
<keyword evidence="2" id="KW-0732">Signal</keyword>
<dbReference type="Proteomes" id="UP000259864">
    <property type="component" value="Chromosome 1"/>
</dbReference>
<dbReference type="PROSITE" id="PS51257">
    <property type="entry name" value="PROKAR_LIPOPROTEIN"/>
    <property type="match status" value="1"/>
</dbReference>
<evidence type="ECO:0000256" key="1">
    <source>
        <dbReference type="SAM" id="MobiDB-lite"/>
    </source>
</evidence>
<evidence type="ECO:0000313" key="3">
    <source>
        <dbReference type="EMBL" id="SYV89935.1"/>
    </source>
</evidence>